<comment type="caution">
    <text evidence="1">The sequence shown here is derived from an EMBL/GenBank/DDBJ whole genome shotgun (WGS) entry which is preliminary data.</text>
</comment>
<gene>
    <name evidence="1" type="ORF">EV653_1515</name>
</gene>
<name>A0A4R8CIT1_9ACTN</name>
<accession>A0A4R8CIT1</accession>
<dbReference type="AlphaFoldDB" id="A0A4R8CIT1"/>
<reference evidence="1 2" key="1">
    <citation type="submission" date="2019-03" db="EMBL/GenBank/DDBJ databases">
        <title>Genomic Encyclopedia of Type Strains, Phase III (KMG-III): the genomes of soil and plant-associated and newly described type strains.</title>
        <authorList>
            <person name="Whitman W."/>
        </authorList>
    </citation>
    <scope>NUCLEOTIDE SEQUENCE [LARGE SCALE GENOMIC DNA]</scope>
    <source>
        <strain evidence="1 2">VKM Ac-2573</strain>
    </source>
</reference>
<dbReference type="EMBL" id="SODP01000001">
    <property type="protein sequence ID" value="TDW76369.1"/>
    <property type="molecule type" value="Genomic_DNA"/>
</dbReference>
<proteinExistence type="predicted"/>
<dbReference type="Proteomes" id="UP000295146">
    <property type="component" value="Unassembled WGS sequence"/>
</dbReference>
<evidence type="ECO:0000313" key="2">
    <source>
        <dbReference type="Proteomes" id="UP000295146"/>
    </source>
</evidence>
<organism evidence="1 2">
    <name type="scientific">Kribbella pratensis</name>
    <dbReference type="NCBI Taxonomy" id="2512112"/>
    <lineage>
        <taxon>Bacteria</taxon>
        <taxon>Bacillati</taxon>
        <taxon>Actinomycetota</taxon>
        <taxon>Actinomycetes</taxon>
        <taxon>Propionibacteriales</taxon>
        <taxon>Kribbellaceae</taxon>
        <taxon>Kribbella</taxon>
    </lineage>
</organism>
<protein>
    <submittedName>
        <fullName evidence="1">Uncharacterized protein</fullName>
    </submittedName>
</protein>
<keyword evidence="2" id="KW-1185">Reference proteome</keyword>
<evidence type="ECO:0000313" key="1">
    <source>
        <dbReference type="EMBL" id="TDW76369.1"/>
    </source>
</evidence>
<sequence length="205" mass="22244">MIAVWSADDEELVFGRACDVAGEFGCVLTGVAEEWPAKKVGYHRKGLGTVIVERLFAAEGETHPVAISLSARELGWPEALWTAKDRKAAYKLAGWATDVLRELTARTGALYGSIAVEETLPTPSALRAGISISSLPFLSAELPTAVFDKFYAAFSRTQPVEWPHGTFFPDWKPFTKGSATAPDRATLTAASTTLGNTLQRRKNEQ</sequence>